<name>A0A8J3E8U6_9GAMM</name>
<comment type="caution">
    <text evidence="6">The sequence shown here is derived from an EMBL/GenBank/DDBJ whole genome shotgun (WGS) entry which is preliminary data.</text>
</comment>
<dbReference type="InterPro" id="IPR002698">
    <property type="entry name" value="FTHF_cligase"/>
</dbReference>
<evidence type="ECO:0000313" key="6">
    <source>
        <dbReference type="EMBL" id="GGF98376.1"/>
    </source>
</evidence>
<dbReference type="GO" id="GO:0005524">
    <property type="term" value="F:ATP binding"/>
    <property type="evidence" value="ECO:0007669"/>
    <property type="project" value="UniProtKB-KW"/>
</dbReference>
<dbReference type="GO" id="GO:0046872">
    <property type="term" value="F:metal ion binding"/>
    <property type="evidence" value="ECO:0007669"/>
    <property type="project" value="UniProtKB-KW"/>
</dbReference>
<reference evidence="6" key="2">
    <citation type="submission" date="2020-09" db="EMBL/GenBank/DDBJ databases">
        <authorList>
            <person name="Sun Q."/>
            <person name="Zhou Y."/>
        </authorList>
    </citation>
    <scope>NUCLEOTIDE SEQUENCE</scope>
    <source>
        <strain evidence="6">CGMCC 1.15758</strain>
    </source>
</reference>
<keyword evidence="5" id="KW-0479">Metal-binding</keyword>
<accession>A0A8J3E8U6</accession>
<comment type="cofactor">
    <cofactor evidence="5">
        <name>Mg(2+)</name>
        <dbReference type="ChEBI" id="CHEBI:18420"/>
    </cofactor>
</comment>
<keyword evidence="7" id="KW-1185">Reference proteome</keyword>
<dbReference type="Proteomes" id="UP000636949">
    <property type="component" value="Unassembled WGS sequence"/>
</dbReference>
<dbReference type="PANTHER" id="PTHR23407">
    <property type="entry name" value="ATPASE INHIBITOR/5-FORMYLTETRAHYDROFOLATE CYCLO-LIGASE"/>
    <property type="match status" value="1"/>
</dbReference>
<dbReference type="SUPFAM" id="SSF100950">
    <property type="entry name" value="NagB/RpiA/CoA transferase-like"/>
    <property type="match status" value="1"/>
</dbReference>
<dbReference type="PIRSF" id="PIRSF006806">
    <property type="entry name" value="FTHF_cligase"/>
    <property type="match status" value="1"/>
</dbReference>
<dbReference type="Pfam" id="PF01812">
    <property type="entry name" value="5-FTHF_cyc-lig"/>
    <property type="match status" value="1"/>
</dbReference>
<sequence>MQQSIRQALRQQRQAIPKIQKTTYAKELQRFFFDYYDYLLTSSPKKIASYYASDEEISPRWIDEILSETHALYYPVLHPFKKRQLFFAKETENKRLNKYHLKEPLFIAKDILAPWELDMIIVPLVGFDSHKNRIGMGGGFYDSSLALCKTFNQTEFVGIAFDEQQFDKFQHKSIAMNDWDIKMDTIITPTRIIR</sequence>
<dbReference type="NCBIfam" id="TIGR02727">
    <property type="entry name" value="MTHFS_bact"/>
    <property type="match status" value="1"/>
</dbReference>
<dbReference type="AlphaFoldDB" id="A0A8J3E8U6"/>
<dbReference type="RefSeq" id="WP_117002671.1">
    <property type="nucleotide sequence ID" value="NZ_BMJS01000014.1"/>
</dbReference>
<dbReference type="EC" id="6.3.3.2" evidence="5"/>
<comment type="catalytic activity">
    <reaction evidence="5">
        <text>(6S)-5-formyl-5,6,7,8-tetrahydrofolate + ATP = (6R)-5,10-methenyltetrahydrofolate + ADP + phosphate</text>
        <dbReference type="Rhea" id="RHEA:10488"/>
        <dbReference type="ChEBI" id="CHEBI:30616"/>
        <dbReference type="ChEBI" id="CHEBI:43474"/>
        <dbReference type="ChEBI" id="CHEBI:57455"/>
        <dbReference type="ChEBI" id="CHEBI:57457"/>
        <dbReference type="ChEBI" id="CHEBI:456216"/>
        <dbReference type="EC" id="6.3.3.2"/>
    </reaction>
</comment>
<proteinExistence type="inferred from homology"/>
<evidence type="ECO:0000256" key="1">
    <source>
        <dbReference type="ARBA" id="ARBA00010638"/>
    </source>
</evidence>
<evidence type="ECO:0000256" key="4">
    <source>
        <dbReference type="PIRSR" id="PIRSR006806-1"/>
    </source>
</evidence>
<keyword evidence="5" id="KW-0460">Magnesium</keyword>
<evidence type="ECO:0000256" key="2">
    <source>
        <dbReference type="ARBA" id="ARBA00022741"/>
    </source>
</evidence>
<dbReference type="OrthoDB" id="9801938at2"/>
<evidence type="ECO:0000256" key="5">
    <source>
        <dbReference type="RuleBase" id="RU361279"/>
    </source>
</evidence>
<dbReference type="InterPro" id="IPR037171">
    <property type="entry name" value="NagB/RpiA_transferase-like"/>
</dbReference>
<dbReference type="GO" id="GO:0009396">
    <property type="term" value="P:folic acid-containing compound biosynthetic process"/>
    <property type="evidence" value="ECO:0007669"/>
    <property type="project" value="TreeGrafter"/>
</dbReference>
<evidence type="ECO:0000313" key="7">
    <source>
        <dbReference type="Proteomes" id="UP000636949"/>
    </source>
</evidence>
<dbReference type="GO" id="GO:0035999">
    <property type="term" value="P:tetrahydrofolate interconversion"/>
    <property type="evidence" value="ECO:0007669"/>
    <property type="project" value="TreeGrafter"/>
</dbReference>
<feature type="binding site" evidence="4">
    <location>
        <position position="56"/>
    </location>
    <ligand>
        <name>substrate</name>
    </ligand>
</feature>
<dbReference type="InterPro" id="IPR024185">
    <property type="entry name" value="FTHF_cligase-like_sf"/>
</dbReference>
<dbReference type="GO" id="GO:0030272">
    <property type="term" value="F:5-formyltetrahydrofolate cyclo-ligase activity"/>
    <property type="evidence" value="ECO:0007669"/>
    <property type="project" value="UniProtKB-EC"/>
</dbReference>
<evidence type="ECO:0000256" key="3">
    <source>
        <dbReference type="ARBA" id="ARBA00022840"/>
    </source>
</evidence>
<gene>
    <name evidence="6" type="ORF">GCM10010995_14520</name>
</gene>
<dbReference type="PANTHER" id="PTHR23407:SF1">
    <property type="entry name" value="5-FORMYLTETRAHYDROFOLATE CYCLO-LIGASE"/>
    <property type="match status" value="1"/>
</dbReference>
<dbReference type="EMBL" id="BMJS01000014">
    <property type="protein sequence ID" value="GGF98376.1"/>
    <property type="molecule type" value="Genomic_DNA"/>
</dbReference>
<organism evidence="6 7">
    <name type="scientific">Cysteiniphilum litorale</name>
    <dbReference type="NCBI Taxonomy" id="2056700"/>
    <lineage>
        <taxon>Bacteria</taxon>
        <taxon>Pseudomonadati</taxon>
        <taxon>Pseudomonadota</taxon>
        <taxon>Gammaproteobacteria</taxon>
        <taxon>Thiotrichales</taxon>
        <taxon>Fastidiosibacteraceae</taxon>
        <taxon>Cysteiniphilum</taxon>
    </lineage>
</organism>
<dbReference type="Gene3D" id="3.40.50.10420">
    <property type="entry name" value="NagB/RpiA/CoA transferase-like"/>
    <property type="match status" value="1"/>
</dbReference>
<protein>
    <recommendedName>
        <fullName evidence="5">5-formyltetrahydrofolate cyclo-ligase</fullName>
        <ecNumber evidence="5">6.3.3.2</ecNumber>
    </recommendedName>
</protein>
<keyword evidence="2 4" id="KW-0547">Nucleotide-binding</keyword>
<feature type="binding site" evidence="4">
    <location>
        <begin position="133"/>
        <end position="141"/>
    </location>
    <ligand>
        <name>ATP</name>
        <dbReference type="ChEBI" id="CHEBI:30616"/>
    </ligand>
</feature>
<comment type="similarity">
    <text evidence="1 5">Belongs to the 5-formyltetrahydrofolate cyclo-ligase family.</text>
</comment>
<keyword evidence="3 4" id="KW-0067">ATP-binding</keyword>
<reference evidence="6" key="1">
    <citation type="journal article" date="2014" name="Int. J. Syst. Evol. Microbiol.">
        <title>Complete genome sequence of Corynebacterium casei LMG S-19264T (=DSM 44701T), isolated from a smear-ripened cheese.</title>
        <authorList>
            <consortium name="US DOE Joint Genome Institute (JGI-PGF)"/>
            <person name="Walter F."/>
            <person name="Albersmeier A."/>
            <person name="Kalinowski J."/>
            <person name="Ruckert C."/>
        </authorList>
    </citation>
    <scope>NUCLEOTIDE SEQUENCE</scope>
    <source>
        <strain evidence="6">CGMCC 1.15758</strain>
    </source>
</reference>